<dbReference type="CDD" id="cd00657">
    <property type="entry name" value="Ferritin_like"/>
    <property type="match status" value="1"/>
</dbReference>
<gene>
    <name evidence="2" type="ORF">C6Y14_12495</name>
</gene>
<dbReference type="EMBL" id="PYBJ01000007">
    <property type="protein sequence ID" value="PSM42989.1"/>
    <property type="molecule type" value="Genomic_DNA"/>
</dbReference>
<dbReference type="InterPro" id="IPR009078">
    <property type="entry name" value="Ferritin-like_SF"/>
</dbReference>
<dbReference type="SUPFAM" id="SSF47240">
    <property type="entry name" value="Ferritin-like"/>
    <property type="match status" value="1"/>
</dbReference>
<sequence>MPSPTVTLLTPTTVVSPAERLTVPTFGDVVVDRPAHADWQRYLHELDPTTELAAVWISADAEPLPAVRALRSLTRFDRTRVYVVGPDTAGPVPGWAEALDVEDIVRPAAVAPEGLTTSVELALRAHRALMTDDLYTDFYLDMTFNKIFDWFETTRWDWKEVDLDRIEHGMLDERTVDFLTEAAVIEFGTLPGAHNFLREWQDEVSFSSWALQWGAEESRHSLVQARYLDQIGVKLRSKHALYKREPYPQGDVRSATLMMNVISESRASALYKALAAHISEPVIRKIWRLLARDEARHCRAFSVFMRELCDSNPAHQTAALSMAYIWLADRGNGVKHPAGMFYPHSTSAAGIRRIETIQQDSVDAADAKVMSIVRLLADDDSLETPRDIKAKLRDLARRSGAR</sequence>
<dbReference type="OrthoDB" id="3606832at2"/>
<dbReference type="GO" id="GO:0046872">
    <property type="term" value="F:metal ion binding"/>
    <property type="evidence" value="ECO:0007669"/>
    <property type="project" value="InterPro"/>
</dbReference>
<organism evidence="2 3">
    <name type="scientific">Streptomyces dioscori</name>
    <dbReference type="NCBI Taxonomy" id="2109333"/>
    <lineage>
        <taxon>Bacteria</taxon>
        <taxon>Bacillati</taxon>
        <taxon>Actinomycetota</taxon>
        <taxon>Actinomycetes</taxon>
        <taxon>Kitasatosporales</taxon>
        <taxon>Streptomycetaceae</taxon>
        <taxon>Streptomyces</taxon>
        <taxon>Streptomyces aurantiacus group</taxon>
    </lineage>
</organism>
<comment type="caution">
    <text evidence="2">The sequence shown here is derived from an EMBL/GenBank/DDBJ whole genome shotgun (WGS) entry which is preliminary data.</text>
</comment>
<feature type="domain" description="Rubrerythrin diiron-binding" evidence="1">
    <location>
        <begin position="257"/>
        <end position="309"/>
    </location>
</feature>
<proteinExistence type="predicted"/>
<keyword evidence="3" id="KW-1185">Reference proteome</keyword>
<dbReference type="Pfam" id="PF02915">
    <property type="entry name" value="Rubrerythrin"/>
    <property type="match status" value="1"/>
</dbReference>
<dbReference type="Proteomes" id="UP000240429">
    <property type="component" value="Unassembled WGS sequence"/>
</dbReference>
<dbReference type="AlphaFoldDB" id="A0A2P8Q9R8"/>
<accession>A0A2P8Q9R8</accession>
<reference evidence="2 3" key="1">
    <citation type="submission" date="2018-03" db="EMBL/GenBank/DDBJ databases">
        <title>Streptomyces dioscori sp. nov., a novel endophytic actinobacterium isolated from bulbil of Dioscorea bulbifera L.</title>
        <authorList>
            <person name="Zhikuan W."/>
        </authorList>
    </citation>
    <scope>NUCLEOTIDE SEQUENCE [LARGE SCALE GENOMIC DNA]</scope>
    <source>
        <strain evidence="2 3">A217</strain>
    </source>
</reference>
<dbReference type="GO" id="GO:0016491">
    <property type="term" value="F:oxidoreductase activity"/>
    <property type="evidence" value="ECO:0007669"/>
    <property type="project" value="InterPro"/>
</dbReference>
<name>A0A2P8Q9R8_9ACTN</name>
<dbReference type="Gene3D" id="1.10.620.20">
    <property type="entry name" value="Ribonucleotide Reductase, subunit A"/>
    <property type="match status" value="1"/>
</dbReference>
<evidence type="ECO:0000259" key="1">
    <source>
        <dbReference type="Pfam" id="PF02915"/>
    </source>
</evidence>
<dbReference type="InterPro" id="IPR003251">
    <property type="entry name" value="Rr_diiron-bd_dom"/>
</dbReference>
<evidence type="ECO:0000313" key="2">
    <source>
        <dbReference type="EMBL" id="PSM42989.1"/>
    </source>
</evidence>
<dbReference type="InterPro" id="IPR012348">
    <property type="entry name" value="RNR-like"/>
</dbReference>
<protein>
    <submittedName>
        <fullName evidence="2">Ferritin</fullName>
    </submittedName>
</protein>
<evidence type="ECO:0000313" key="3">
    <source>
        <dbReference type="Proteomes" id="UP000240429"/>
    </source>
</evidence>
<dbReference type="RefSeq" id="WP_107016671.1">
    <property type="nucleotide sequence ID" value="NZ_KZ679041.1"/>
</dbReference>